<keyword evidence="2" id="KW-1185">Reference proteome</keyword>
<evidence type="ECO:0000313" key="1">
    <source>
        <dbReference type="EMBL" id="GHP08454.1"/>
    </source>
</evidence>
<sequence length="404" mass="43914">MTATATTAANKGKPTARLATLAATTLMMMLTTTASFASSSSANGTQKVIYDNGLARGVTTWSWNGKFGFDKFAFAAPRPYGALSFRLDERFAQNEGDVLVFQFRGNESLTNLRFDDTDATRLDAFTLPLKCCISSGGNNTDGFQEVRVDIDAHFPPTYWHPSKARQGFNRISWQDMGTGAPFAVADVRIETNGDTTPPPQQQDESTMNPTVLYRADSGLTSSAQDWSWLGTFVTNYMLPDGTRAMYAHLVPYGGLSMHVKPGLPSAKLLEFRLMMIKEPLVVEEITEEVNTESADAVAFAKSNSMSSSPPPPSSSSMSMLHLRLDYHDPTEPSWRANSTRTTPLAPALRATDVGESALFRWIPVSLGVGVPDGSVLTRVSLVNEDGKRDSIFFVTDVAVLSSSS</sequence>
<name>A0A830HMP0_9CHLO</name>
<gene>
    <name evidence="1" type="ORF">PPROV_000719300</name>
</gene>
<evidence type="ECO:0000313" key="2">
    <source>
        <dbReference type="Proteomes" id="UP000660262"/>
    </source>
</evidence>
<reference evidence="1" key="1">
    <citation type="submission" date="2020-10" db="EMBL/GenBank/DDBJ databases">
        <title>Unveiling of a novel bifunctional photoreceptor, Dualchrome1, isolated from a cosmopolitan green alga.</title>
        <authorList>
            <person name="Suzuki S."/>
            <person name="Kawachi M."/>
        </authorList>
    </citation>
    <scope>NUCLEOTIDE SEQUENCE</scope>
    <source>
        <strain evidence="1">NIES 2893</strain>
    </source>
</reference>
<comment type="caution">
    <text evidence="1">The sequence shown here is derived from an EMBL/GenBank/DDBJ whole genome shotgun (WGS) entry which is preliminary data.</text>
</comment>
<dbReference type="AlphaFoldDB" id="A0A830HMP0"/>
<accession>A0A830HMP0</accession>
<organism evidence="1 2">
    <name type="scientific">Pycnococcus provasolii</name>
    <dbReference type="NCBI Taxonomy" id="41880"/>
    <lineage>
        <taxon>Eukaryota</taxon>
        <taxon>Viridiplantae</taxon>
        <taxon>Chlorophyta</taxon>
        <taxon>Pseudoscourfieldiophyceae</taxon>
        <taxon>Pseudoscourfieldiales</taxon>
        <taxon>Pycnococcaceae</taxon>
        <taxon>Pycnococcus</taxon>
    </lineage>
</organism>
<protein>
    <submittedName>
        <fullName evidence="1">Uncharacterized protein</fullName>
    </submittedName>
</protein>
<dbReference type="EMBL" id="BNJQ01000020">
    <property type="protein sequence ID" value="GHP08454.1"/>
    <property type="molecule type" value="Genomic_DNA"/>
</dbReference>
<proteinExistence type="predicted"/>
<dbReference type="Proteomes" id="UP000660262">
    <property type="component" value="Unassembled WGS sequence"/>
</dbReference>
<dbReference type="Gene3D" id="2.60.120.430">
    <property type="entry name" value="Galactose-binding lectin"/>
    <property type="match status" value="1"/>
</dbReference>